<feature type="region of interest" description="Disordered" evidence="7">
    <location>
        <begin position="1"/>
        <end position="135"/>
    </location>
</feature>
<dbReference type="GO" id="GO:0000978">
    <property type="term" value="F:RNA polymerase II cis-regulatory region sequence-specific DNA binding"/>
    <property type="evidence" value="ECO:0007669"/>
    <property type="project" value="TreeGrafter"/>
</dbReference>
<keyword evidence="3 5" id="KW-0371">Homeobox</keyword>
<dbReference type="InterPro" id="IPR001356">
    <property type="entry name" value="HD"/>
</dbReference>
<feature type="DNA-binding region" description="Homeobox" evidence="5">
    <location>
        <begin position="127"/>
        <end position="186"/>
    </location>
</feature>
<dbReference type="SUPFAM" id="SSF46689">
    <property type="entry name" value="Homeodomain-like"/>
    <property type="match status" value="1"/>
</dbReference>
<dbReference type="PANTHER" id="PTHR24324">
    <property type="entry name" value="HOMEOBOX PROTEIN HHEX"/>
    <property type="match status" value="1"/>
</dbReference>
<dbReference type="InterPro" id="IPR017970">
    <property type="entry name" value="Homeobox_CS"/>
</dbReference>
<proteinExistence type="predicted"/>
<keyword evidence="2 5" id="KW-0238">DNA-binding</keyword>
<evidence type="ECO:0000256" key="3">
    <source>
        <dbReference type="ARBA" id="ARBA00023155"/>
    </source>
</evidence>
<protein>
    <submittedName>
        <fullName evidence="9">BQ2448_1143 protein</fullName>
    </submittedName>
</protein>
<dbReference type="InterPro" id="IPR051000">
    <property type="entry name" value="Homeobox_DNA-bind_prot"/>
</dbReference>
<keyword evidence="10" id="KW-1185">Reference proteome</keyword>
<dbReference type="STRING" id="269621.A0A238FAF2"/>
<dbReference type="GO" id="GO:0005634">
    <property type="term" value="C:nucleus"/>
    <property type="evidence" value="ECO:0007669"/>
    <property type="project" value="UniProtKB-SubCell"/>
</dbReference>
<evidence type="ECO:0000256" key="4">
    <source>
        <dbReference type="ARBA" id="ARBA00023242"/>
    </source>
</evidence>
<dbReference type="GO" id="GO:0000981">
    <property type="term" value="F:DNA-binding transcription factor activity, RNA polymerase II-specific"/>
    <property type="evidence" value="ECO:0007669"/>
    <property type="project" value="InterPro"/>
</dbReference>
<evidence type="ECO:0000256" key="1">
    <source>
        <dbReference type="ARBA" id="ARBA00004123"/>
    </source>
</evidence>
<keyword evidence="4 5" id="KW-0539">Nucleus</keyword>
<evidence type="ECO:0000259" key="8">
    <source>
        <dbReference type="PROSITE" id="PS50071"/>
    </source>
</evidence>
<dbReference type="Gene3D" id="1.10.10.60">
    <property type="entry name" value="Homeodomain-like"/>
    <property type="match status" value="1"/>
</dbReference>
<dbReference type="SMART" id="SM00389">
    <property type="entry name" value="HOX"/>
    <property type="match status" value="1"/>
</dbReference>
<dbReference type="CDD" id="cd00086">
    <property type="entry name" value="homeodomain"/>
    <property type="match status" value="1"/>
</dbReference>
<dbReference type="EMBL" id="FMSP01000005">
    <property type="protein sequence ID" value="SCV69749.1"/>
    <property type="molecule type" value="Genomic_DNA"/>
</dbReference>
<comment type="subcellular location">
    <subcellularLocation>
        <location evidence="1 5 6">Nucleus</location>
    </subcellularLocation>
</comment>
<dbReference type="OrthoDB" id="6159439at2759"/>
<gene>
    <name evidence="9" type="ORF">BQ2448_1143</name>
</gene>
<reference evidence="10" key="1">
    <citation type="submission" date="2016-09" db="EMBL/GenBank/DDBJ databases">
        <authorList>
            <person name="Jeantristanb JTB J.-T."/>
            <person name="Ricardo R."/>
        </authorList>
    </citation>
    <scope>NUCLEOTIDE SEQUENCE [LARGE SCALE GENOMIC DNA]</scope>
</reference>
<feature type="compositionally biased region" description="Polar residues" evidence="7">
    <location>
        <begin position="14"/>
        <end position="75"/>
    </location>
</feature>
<sequence>MSTAYTIPPPLYLQPSSTSTSLYSVQTSEPHYSESQAGSSFAATSSQGYPQGLPNHQSQYLTSDSTQQPSGAKFTSSQASPNSGAGSAAGSASGSRRTPTPGEEVEMNNDGDKPDGDDDPANYDPLRVKHRRRTSPQQLKVLEHHFGRNPKPDVNVRKALSEQLEMTPREVQVWFQNRRAKIKKLRERAVKDGTDPALVDGSARVHPEDAAKAEQYWAHSDGQNAKEHAAHYEAYAANGADYAQQEFGLNLHSHYLPNRNSSQSPPDGYYDPSILPPTTCGAMYGAALPAHSSTNVYGQPTARGGYRTPTSLRNQSPLDALPAGLTDGVTEQGCLTSQAPQRFPLPAYDGAGLQKGYHIAVDVHKSMPYATPPIDPQLTHVYREFDYVDRRDDDEGSELHEDMADTYSIASHHHPSTSSFNLALDPQLANVSRTAERRGSLQALDQAFDATLNLANGSNSNVVTSPTRIGGIAAPQWPVGASSRSAYAAPAFAPTTGPTTEYVYGAWPQTTPAVNYFPTVDRGAYGRRASLHSIPERSSGTYSMTPAGAIAAPTTSADQGNWVGAPVPQSATLIERRGSNASLARKARSNNSLRAPYPTQDARGRSPTGATSVGIDARVVQDGRQYVLPTTTMVEPTMVQQT</sequence>
<dbReference type="PANTHER" id="PTHR24324:SF5">
    <property type="entry name" value="HEMATOPOIETICALLY-EXPRESSED HOMEOBOX PROTEIN HHEX"/>
    <property type="match status" value="1"/>
</dbReference>
<evidence type="ECO:0000256" key="2">
    <source>
        <dbReference type="ARBA" id="ARBA00023125"/>
    </source>
</evidence>
<dbReference type="PROSITE" id="PS50071">
    <property type="entry name" value="HOMEOBOX_2"/>
    <property type="match status" value="1"/>
</dbReference>
<dbReference type="InterPro" id="IPR009057">
    <property type="entry name" value="Homeodomain-like_sf"/>
</dbReference>
<evidence type="ECO:0000256" key="5">
    <source>
        <dbReference type="PROSITE-ProRule" id="PRU00108"/>
    </source>
</evidence>
<evidence type="ECO:0000313" key="9">
    <source>
        <dbReference type="EMBL" id="SCV69749.1"/>
    </source>
</evidence>
<feature type="compositionally biased region" description="Low complexity" evidence="7">
    <location>
        <begin position="76"/>
        <end position="95"/>
    </location>
</feature>
<accession>A0A238FAF2</accession>
<evidence type="ECO:0000313" key="10">
    <source>
        <dbReference type="Proteomes" id="UP000198372"/>
    </source>
</evidence>
<name>A0A238FAF2_9BASI</name>
<dbReference type="Pfam" id="PF00046">
    <property type="entry name" value="Homeodomain"/>
    <property type="match status" value="1"/>
</dbReference>
<dbReference type="Proteomes" id="UP000198372">
    <property type="component" value="Unassembled WGS sequence"/>
</dbReference>
<feature type="compositionally biased region" description="Acidic residues" evidence="7">
    <location>
        <begin position="103"/>
        <end position="121"/>
    </location>
</feature>
<dbReference type="GO" id="GO:0030154">
    <property type="term" value="P:cell differentiation"/>
    <property type="evidence" value="ECO:0007669"/>
    <property type="project" value="TreeGrafter"/>
</dbReference>
<dbReference type="AlphaFoldDB" id="A0A238FAF2"/>
<feature type="domain" description="Homeobox" evidence="8">
    <location>
        <begin position="125"/>
        <end position="185"/>
    </location>
</feature>
<organism evidence="9 10">
    <name type="scientific">Microbotryum intermedium</name>
    <dbReference type="NCBI Taxonomy" id="269621"/>
    <lineage>
        <taxon>Eukaryota</taxon>
        <taxon>Fungi</taxon>
        <taxon>Dikarya</taxon>
        <taxon>Basidiomycota</taxon>
        <taxon>Pucciniomycotina</taxon>
        <taxon>Microbotryomycetes</taxon>
        <taxon>Microbotryales</taxon>
        <taxon>Microbotryaceae</taxon>
        <taxon>Microbotryum</taxon>
    </lineage>
</organism>
<dbReference type="PROSITE" id="PS00027">
    <property type="entry name" value="HOMEOBOX_1"/>
    <property type="match status" value="1"/>
</dbReference>
<evidence type="ECO:0000256" key="6">
    <source>
        <dbReference type="RuleBase" id="RU000682"/>
    </source>
</evidence>
<feature type="region of interest" description="Disordered" evidence="7">
    <location>
        <begin position="579"/>
        <end position="613"/>
    </location>
</feature>
<evidence type="ECO:0000256" key="7">
    <source>
        <dbReference type="SAM" id="MobiDB-lite"/>
    </source>
</evidence>